<dbReference type="OrthoDB" id="10251809at2759"/>
<dbReference type="PANTHER" id="PTHR46093">
    <property type="entry name" value="ACYL-COA-BINDING DOMAIN-CONTAINING PROTEIN 5"/>
    <property type="match status" value="1"/>
</dbReference>
<evidence type="ECO:0000256" key="1">
    <source>
        <dbReference type="ARBA" id="ARBA00005567"/>
    </source>
</evidence>
<comment type="caution">
    <text evidence="7">The sequence shown here is derived from an EMBL/GenBank/DDBJ whole genome shotgun (WGS) entry which is preliminary data.</text>
</comment>
<sequence length="595" mass="65669">MAKPSSGVPYPERFYVAAEYAGLGDRAKLGNFSRFENDVALMLYGLHRQATVGPCNAAKPGLWNVVEHGKWTSWSELGAMASTEAMRLFVKLLEEEEPNWYSKASEFLLDPIHELEINKTKLDTDTQSENYPETKTIAENGCILETRDKDIILEGVGSVGTYNQWVALSISGEYPKPRYQHGAAVLQDKMYVFGGNFNGRHLNDFQVLDLKSLTWSKVENTTVDSQDASTITTLSSCAGHSMVSWENKIISIAGYTKDPSEIIHVNEFNKQTCAWSSMKTYGKAPISRGGQSATLVGTTLVIFGGEGAKKTLLNDLHILDLESMTWDEIDTIGVPPSPRSDHSSAIYNERYLFIFGGGSHSTCFNDLHILDMNNMKWSKPTQKGTIPSPRAGHAGITIGVNWFIVGGGDNKSGASETYVLNMSTLVWSIVTTVQERIPVASEGLSLVLSSCTGEDILVSYGGYNGRYSKEVYVLKPRCKSDVLSSKTIENNAPEDTQVLLPTSTLLNDVEIEIESSLQSGRAKEIIMDNIDSEHLDIRSDETNIKLLEDLRSEKGVLEAELAKEKSKSLHLKQKLDDAEAQKIILTQELQSVLQT</sequence>
<dbReference type="SUPFAM" id="SSF50965">
    <property type="entry name" value="Galactose oxidase, central domain"/>
    <property type="match status" value="1"/>
</dbReference>
<keyword evidence="3" id="KW-0677">Repeat</keyword>
<dbReference type="GO" id="GO:0006869">
    <property type="term" value="P:lipid transport"/>
    <property type="evidence" value="ECO:0000318"/>
    <property type="project" value="GO_Central"/>
</dbReference>
<accession>A0A0K9PFA5</accession>
<dbReference type="PANTHER" id="PTHR46093:SF3">
    <property type="entry name" value="ACYL-COA-BINDING DOMAIN-CONTAINING PROTEIN 4"/>
    <property type="match status" value="1"/>
</dbReference>
<keyword evidence="8" id="KW-1185">Reference proteome</keyword>
<comment type="similarity">
    <text evidence="1">Belongs to the ACBP family.</text>
</comment>
<dbReference type="Pfam" id="PF00887">
    <property type="entry name" value="ACBP"/>
    <property type="match status" value="1"/>
</dbReference>
<keyword evidence="2" id="KW-0880">Kelch repeat</keyword>
<evidence type="ECO:0000256" key="3">
    <source>
        <dbReference type="ARBA" id="ARBA00022737"/>
    </source>
</evidence>
<evidence type="ECO:0000256" key="5">
    <source>
        <dbReference type="SAM" id="Coils"/>
    </source>
</evidence>
<dbReference type="EMBL" id="LFYR01000893">
    <property type="protein sequence ID" value="KMZ67606.1"/>
    <property type="molecule type" value="Genomic_DNA"/>
</dbReference>
<dbReference type="OMA" id="YNERYLF"/>
<dbReference type="SUPFAM" id="SSF47027">
    <property type="entry name" value="Acyl-CoA binding protein"/>
    <property type="match status" value="1"/>
</dbReference>
<feature type="coiled-coil region" evidence="5">
    <location>
        <begin position="547"/>
        <end position="595"/>
    </location>
</feature>
<dbReference type="PROSITE" id="PS51228">
    <property type="entry name" value="ACB_2"/>
    <property type="match status" value="1"/>
</dbReference>
<protein>
    <submittedName>
        <fullName evidence="7">Acyl-CoA Binding Protein</fullName>
    </submittedName>
</protein>
<organism evidence="7 8">
    <name type="scientific">Zostera marina</name>
    <name type="common">Eelgrass</name>
    <dbReference type="NCBI Taxonomy" id="29655"/>
    <lineage>
        <taxon>Eukaryota</taxon>
        <taxon>Viridiplantae</taxon>
        <taxon>Streptophyta</taxon>
        <taxon>Embryophyta</taxon>
        <taxon>Tracheophyta</taxon>
        <taxon>Spermatophyta</taxon>
        <taxon>Magnoliopsida</taxon>
        <taxon>Liliopsida</taxon>
        <taxon>Zosteraceae</taxon>
        <taxon>Zostera</taxon>
    </lineage>
</organism>
<evidence type="ECO:0000256" key="2">
    <source>
        <dbReference type="ARBA" id="ARBA00022441"/>
    </source>
</evidence>
<feature type="domain" description="ACB" evidence="6">
    <location>
        <begin position="1"/>
        <end position="102"/>
    </location>
</feature>
<evidence type="ECO:0000313" key="7">
    <source>
        <dbReference type="EMBL" id="KMZ67606.1"/>
    </source>
</evidence>
<dbReference type="Proteomes" id="UP000036987">
    <property type="component" value="Unassembled WGS sequence"/>
</dbReference>
<dbReference type="GO" id="GO:0005829">
    <property type="term" value="C:cytosol"/>
    <property type="evidence" value="ECO:0000318"/>
    <property type="project" value="GO_Central"/>
</dbReference>
<evidence type="ECO:0000313" key="8">
    <source>
        <dbReference type="Proteomes" id="UP000036987"/>
    </source>
</evidence>
<keyword evidence="4" id="KW-0446">Lipid-binding</keyword>
<dbReference type="InterPro" id="IPR014352">
    <property type="entry name" value="FERM/acyl-CoA-bd_prot_sf"/>
</dbReference>
<dbReference type="InterPro" id="IPR000582">
    <property type="entry name" value="Acyl-CoA-binding_protein"/>
</dbReference>
<dbReference type="STRING" id="29655.A0A0K9PFA5"/>
<dbReference type="InterPro" id="IPR015915">
    <property type="entry name" value="Kelch-typ_b-propeller"/>
</dbReference>
<gene>
    <name evidence="7" type="ORF">ZOSMA_261G00210</name>
</gene>
<evidence type="ECO:0000256" key="4">
    <source>
        <dbReference type="ARBA" id="ARBA00023121"/>
    </source>
</evidence>
<reference evidence="8" key="1">
    <citation type="journal article" date="2016" name="Nature">
        <title>The genome of the seagrass Zostera marina reveals angiosperm adaptation to the sea.</title>
        <authorList>
            <person name="Olsen J.L."/>
            <person name="Rouze P."/>
            <person name="Verhelst B."/>
            <person name="Lin Y.-C."/>
            <person name="Bayer T."/>
            <person name="Collen J."/>
            <person name="Dattolo E."/>
            <person name="De Paoli E."/>
            <person name="Dittami S."/>
            <person name="Maumus F."/>
            <person name="Michel G."/>
            <person name="Kersting A."/>
            <person name="Lauritano C."/>
            <person name="Lohaus R."/>
            <person name="Toepel M."/>
            <person name="Tonon T."/>
            <person name="Vanneste K."/>
            <person name="Amirebrahimi M."/>
            <person name="Brakel J."/>
            <person name="Bostroem C."/>
            <person name="Chovatia M."/>
            <person name="Grimwood J."/>
            <person name="Jenkins J.W."/>
            <person name="Jueterbock A."/>
            <person name="Mraz A."/>
            <person name="Stam W.T."/>
            <person name="Tice H."/>
            <person name="Bornberg-Bauer E."/>
            <person name="Green P.J."/>
            <person name="Pearson G.A."/>
            <person name="Procaccini G."/>
            <person name="Duarte C.M."/>
            <person name="Schmutz J."/>
            <person name="Reusch T.B.H."/>
            <person name="Van de Peer Y."/>
        </authorList>
    </citation>
    <scope>NUCLEOTIDE SEQUENCE [LARGE SCALE GENOMIC DNA]</scope>
    <source>
        <strain evidence="8">cv. Finnish</strain>
    </source>
</reference>
<keyword evidence="5" id="KW-0175">Coiled coil</keyword>
<dbReference type="Pfam" id="PF24681">
    <property type="entry name" value="Kelch_KLHDC2_KLHL20_DRC7"/>
    <property type="match status" value="2"/>
</dbReference>
<dbReference type="Gene3D" id="1.20.80.10">
    <property type="match status" value="1"/>
</dbReference>
<dbReference type="InterPro" id="IPR035984">
    <property type="entry name" value="Acyl-CoA-binding_sf"/>
</dbReference>
<dbReference type="PRINTS" id="PR00689">
    <property type="entry name" value="ACOABINDINGP"/>
</dbReference>
<dbReference type="AlphaFoldDB" id="A0A0K9PFA5"/>
<name>A0A0K9PFA5_ZOSMR</name>
<dbReference type="Gene3D" id="2.120.10.80">
    <property type="entry name" value="Kelch-type beta propeller"/>
    <property type="match status" value="2"/>
</dbReference>
<evidence type="ECO:0000259" key="6">
    <source>
        <dbReference type="PROSITE" id="PS51228"/>
    </source>
</evidence>
<proteinExistence type="inferred from homology"/>
<dbReference type="InterPro" id="IPR011043">
    <property type="entry name" value="Gal_Oxase/kelch_b-propeller"/>
</dbReference>
<dbReference type="GO" id="GO:0000062">
    <property type="term" value="F:fatty-acyl-CoA binding"/>
    <property type="evidence" value="ECO:0000318"/>
    <property type="project" value="GO_Central"/>
</dbReference>